<dbReference type="PANTHER" id="PTHR31625">
    <property type="match status" value="1"/>
</dbReference>
<dbReference type="Proteomes" id="UP000694853">
    <property type="component" value="Unplaced"/>
</dbReference>
<organism evidence="3 4">
    <name type="scientific">Abrus precatorius</name>
    <name type="common">Indian licorice</name>
    <name type="synonym">Glycine abrus</name>
    <dbReference type="NCBI Taxonomy" id="3816"/>
    <lineage>
        <taxon>Eukaryota</taxon>
        <taxon>Viridiplantae</taxon>
        <taxon>Streptophyta</taxon>
        <taxon>Embryophyta</taxon>
        <taxon>Tracheophyta</taxon>
        <taxon>Spermatophyta</taxon>
        <taxon>Magnoliopsida</taxon>
        <taxon>eudicotyledons</taxon>
        <taxon>Gunneridae</taxon>
        <taxon>Pentapetalae</taxon>
        <taxon>rosids</taxon>
        <taxon>fabids</taxon>
        <taxon>Fabales</taxon>
        <taxon>Fabaceae</taxon>
        <taxon>Papilionoideae</taxon>
        <taxon>50 kb inversion clade</taxon>
        <taxon>NPAAA clade</taxon>
        <taxon>indigoferoid/millettioid clade</taxon>
        <taxon>Abreae</taxon>
        <taxon>Abrus</taxon>
    </lineage>
</organism>
<keyword evidence="2" id="KW-0012">Acyltransferase</keyword>
<dbReference type="KEGG" id="aprc:113855377"/>
<dbReference type="InterPro" id="IPR051504">
    <property type="entry name" value="Plant_metabolite_acyltrans"/>
</dbReference>
<dbReference type="Pfam" id="PF02458">
    <property type="entry name" value="Transferase"/>
    <property type="match status" value="1"/>
</dbReference>
<reference evidence="4" key="2">
    <citation type="submission" date="2025-08" db="UniProtKB">
        <authorList>
            <consortium name="RefSeq"/>
        </authorList>
    </citation>
    <scope>IDENTIFICATION</scope>
    <source>
        <tissue evidence="4">Young leaves</tissue>
    </source>
</reference>
<dbReference type="RefSeq" id="XP_027342800.1">
    <property type="nucleotide sequence ID" value="XM_027486999.1"/>
</dbReference>
<sequence>MAKASEYKLVEQCEVVPMKTKDTSVPLSFLDLHISGPATVTRQFFYQFPHTTSHFCETTLPTLKHSLSLTLQHYYPLAGNLISPPPPQNPYILCTHQDSVIFTIFESHADFNHLLSKYPKSPLESDPLVPKLTYSTLHDDTFIFPMLTLQATVFPNHGLCIAIDYRHAIDDKSCSHFMRAWSSICRSGGIDLTPVEKSPPCFDREVLKVPKGLEAIFKRDYLEIRSTWKKKVVGQSQTEECAHVDEDYVKATIVFEKDEIERLKTRGLNEWKENDEFTVPKYLSKFVVTCAFVWSNLAKTRYGKNNEQVQEKMKDEFIYFGFAADCRGRLENHVPETYIGNCIVTWHAELKIKELMREGGFLNAVKAIEIAVSNMKKNPFEGAENWSARYRTKFELESTILAISSPKFNVYDTDFGFGRPVKVEMLHPSKCMSLADSGGKEGGIEVGLLFRNGEYEHFNSAIQQGLVEAIKS</sequence>
<dbReference type="GO" id="GO:0016747">
    <property type="term" value="F:acyltransferase activity, transferring groups other than amino-acyl groups"/>
    <property type="evidence" value="ECO:0007669"/>
    <property type="project" value="UniProtKB-ARBA"/>
</dbReference>
<keyword evidence="1" id="KW-0808">Transferase</keyword>
<evidence type="ECO:0000313" key="3">
    <source>
        <dbReference type="Proteomes" id="UP000694853"/>
    </source>
</evidence>
<dbReference type="GeneID" id="113855377"/>
<dbReference type="AlphaFoldDB" id="A0A8B8KG56"/>
<accession>A0A8B8KG56</accession>
<dbReference type="Gene3D" id="3.30.559.10">
    <property type="entry name" value="Chloramphenicol acetyltransferase-like domain"/>
    <property type="match status" value="2"/>
</dbReference>
<evidence type="ECO:0000256" key="2">
    <source>
        <dbReference type="ARBA" id="ARBA00023315"/>
    </source>
</evidence>
<keyword evidence="3" id="KW-1185">Reference proteome</keyword>
<proteinExistence type="predicted"/>
<dbReference type="OrthoDB" id="1862401at2759"/>
<gene>
    <name evidence="4" type="primary">LOC113855377</name>
</gene>
<evidence type="ECO:0000313" key="4">
    <source>
        <dbReference type="RefSeq" id="XP_027342800.1"/>
    </source>
</evidence>
<dbReference type="InterPro" id="IPR023213">
    <property type="entry name" value="CAT-like_dom_sf"/>
</dbReference>
<name>A0A8B8KG56_ABRPR</name>
<protein>
    <submittedName>
        <fullName evidence="4">Malonyl-coenzyme A:anthocyanin 3-O-glucoside-6''-O-malonyltransferase-like</fullName>
    </submittedName>
</protein>
<reference evidence="3" key="1">
    <citation type="journal article" date="2019" name="Toxins">
        <title>Detection of Abrin-Like and Prepropulchellin-Like Toxin Genes and Transcripts Using Whole Genome Sequencing and Full-Length Transcript Sequencing of Abrus precatorius.</title>
        <authorList>
            <person name="Hovde B.T."/>
            <person name="Daligault H.E."/>
            <person name="Hanschen E.R."/>
            <person name="Kunde Y.A."/>
            <person name="Johnson M.B."/>
            <person name="Starkenburg S.R."/>
            <person name="Johnson S.L."/>
        </authorList>
    </citation>
    <scope>NUCLEOTIDE SEQUENCE [LARGE SCALE GENOMIC DNA]</scope>
</reference>
<evidence type="ECO:0000256" key="1">
    <source>
        <dbReference type="ARBA" id="ARBA00022679"/>
    </source>
</evidence>